<organism evidence="11 12">
    <name type="scientific">Mesoterricola sediminis</name>
    <dbReference type="NCBI Taxonomy" id="2927980"/>
    <lineage>
        <taxon>Bacteria</taxon>
        <taxon>Pseudomonadati</taxon>
        <taxon>Acidobacteriota</taxon>
        <taxon>Holophagae</taxon>
        <taxon>Holophagales</taxon>
        <taxon>Holophagaceae</taxon>
        <taxon>Mesoterricola</taxon>
    </lineage>
</organism>
<evidence type="ECO:0000313" key="11">
    <source>
        <dbReference type="EMBL" id="BDU78151.1"/>
    </source>
</evidence>
<dbReference type="Pfam" id="PF02384">
    <property type="entry name" value="N6_Mtase"/>
    <property type="match status" value="1"/>
</dbReference>
<dbReference type="EMBL" id="AP027081">
    <property type="protein sequence ID" value="BDU78151.1"/>
    <property type="molecule type" value="Genomic_DNA"/>
</dbReference>
<proteinExistence type="inferred from homology"/>
<gene>
    <name evidence="11" type="primary">hsdM_1</name>
    <name evidence="11" type="ORF">METESE_31090</name>
</gene>
<reference evidence="11" key="1">
    <citation type="journal article" date="2023" name="Int. J. Syst. Evol. Microbiol.">
        <title>Mesoterricola silvestris gen. nov., sp. nov., Mesoterricola sediminis sp. nov., Geothrix oryzae sp. nov., Geothrix edaphica sp. nov., Geothrix rubra sp. nov., and Geothrix limicola sp. nov., six novel members of Acidobacteriota isolated from soils.</title>
        <authorList>
            <person name="Itoh H."/>
            <person name="Sugisawa Y."/>
            <person name="Mise K."/>
            <person name="Xu Z."/>
            <person name="Kuniyasu M."/>
            <person name="Ushijima N."/>
            <person name="Kawano K."/>
            <person name="Kobayashi E."/>
            <person name="Shiratori Y."/>
            <person name="Masuda Y."/>
            <person name="Senoo K."/>
        </authorList>
    </citation>
    <scope>NUCLEOTIDE SEQUENCE</scope>
    <source>
        <strain evidence="11">W786</strain>
    </source>
</reference>
<evidence type="ECO:0000256" key="1">
    <source>
        <dbReference type="ARBA" id="ARBA00006594"/>
    </source>
</evidence>
<evidence type="ECO:0000256" key="3">
    <source>
        <dbReference type="ARBA" id="ARBA00022603"/>
    </source>
</evidence>
<dbReference type="Proteomes" id="UP001228113">
    <property type="component" value="Chromosome"/>
</dbReference>
<evidence type="ECO:0000256" key="4">
    <source>
        <dbReference type="ARBA" id="ARBA00022679"/>
    </source>
</evidence>
<sequence>MTRGTHSTDARKASDAIWAVADRWRSSSAANVVEFLSPLAGLLVVRWAAFMDAEMEAVSAFDDTPFVPQLPETLRQVSWCDAQGLVARLSTGLLEVGPGHQATIGRYVAAAAPPVLECYTRHREVFAGLVEWVAGLPFDGADGRNIAAAAFDELLEKVMEGQGKFGGEYTTPNSVVSLMVDLVNPKPGDRVYDPCFGVGGLLVEASRRLWKTIATQGLQRWDDVRNNGIFGVEINAAPFVIGLCRMVLAGIDKPGLELGDALERPLPRNRAVEGFDCILAAPPWGGRLLDARSRQYPVPSGGIENLFLQHVMANLRPGGRAVIALPEGTLFRTGPDRLVRKVLLDEYRVDGIIALPEGAFAPCTAVPSSLVVFRREAPRSNVRFVTVPGKAWRVNAGARFGDGDGYVAAGGQSRSGDGIDSSEGQPGSPTLSAPSHSLFRDLPMLIRHERIDSIGLAPGVDAWDVDVSALAARDYELLAKHTGADELRATLERIVATDPSIKVVPLRQVADLALGVTYDKSVTSTNPKEEGTLGLLRVGDFSDFGAKIPGMRLTREGAIRLKEKQLLRAGDVAVTLSGTVGKAAVISDAAGTVGSVPAKSVAVVRCNADVQASFLAALLRSPAYQSWMHGHARGVTIQHLSVRTLGNLPVPVLPIAIQDAVLRTLEPRGDALLLLLRFAAGGTSDPMAAWLERPGVVSLLSDKAQTTDVTHALSGAGHELQELRSLRNRIVHGKEIVLTDAVRHWLIAAAELAPILVGIDTVPEGAPRIAVLELAKSRLEIARRALGFDGDEELITRGSQSGSKHELGSHSRSRLLVIRLRSLMAALEHLLDAATAEMLGPAKLRLKAEPPEVVVGVPTEVRLELENASTFGLRAVRVFTDPDVGTGNASYVAEGSMMRVPLTIHAIDSSRALEIRVRWEAMRLDGMPVRGDETIEILVRSTRQAVLAGDLGPSPYIVGNPIDRDDMFFGRAEVIERIRRQLGSEANANVILLEGNRRTGKTSVLKQLMKKGALPGWIPVYCSFQNTEGDESKAGITTQSVYRLMARMLGWTLSDAGIRTWFPGGPKLEGDRPFKVEFRAALDHAFSGPHPFEIFEEYLSAALEAARPRRVLLMLDEFDKLQEGIDSGVTSPQVPENIRHLLQHHAGLSAVLTGSRRFKRLREEYWSALFGLGYRIGISALPPEDAQRLVIEPVVDRLSYLPAARDLLVDLCARQPFLVQSLCNRVFERAAKTKERIITLAAVNEAAAEMVRDNEHFRTLWGYAQTHRRRLLLVLCDRLADGPDPINLALFSAQLEALGVHVDLDSQIGDDLEYLRELELIEFDKAYRGGTYRIAVPLLGMWIRTSIDFDDAVARAREEAEESRA</sequence>
<feature type="compositionally biased region" description="Polar residues" evidence="9">
    <location>
        <begin position="422"/>
        <end position="435"/>
    </location>
</feature>
<dbReference type="GO" id="GO:0003677">
    <property type="term" value="F:DNA binding"/>
    <property type="evidence" value="ECO:0007669"/>
    <property type="project" value="UniProtKB-KW"/>
</dbReference>
<dbReference type="Gene3D" id="3.90.220.20">
    <property type="entry name" value="DNA methylase specificity domains"/>
    <property type="match status" value="1"/>
</dbReference>
<dbReference type="InterPro" id="IPR027417">
    <property type="entry name" value="P-loop_NTPase"/>
</dbReference>
<evidence type="ECO:0000259" key="10">
    <source>
        <dbReference type="Pfam" id="PF02384"/>
    </source>
</evidence>
<evidence type="ECO:0000256" key="9">
    <source>
        <dbReference type="SAM" id="MobiDB-lite"/>
    </source>
</evidence>
<dbReference type="Gene3D" id="3.40.50.150">
    <property type="entry name" value="Vaccinia Virus protein VP39"/>
    <property type="match status" value="1"/>
</dbReference>
<feature type="region of interest" description="Disordered" evidence="9">
    <location>
        <begin position="411"/>
        <end position="435"/>
    </location>
</feature>
<dbReference type="Gene3D" id="3.40.50.300">
    <property type="entry name" value="P-loop containing nucleotide triphosphate hydrolases"/>
    <property type="match status" value="1"/>
</dbReference>
<keyword evidence="12" id="KW-1185">Reference proteome</keyword>
<dbReference type="PRINTS" id="PR00507">
    <property type="entry name" value="N12N6MTFRASE"/>
</dbReference>
<keyword evidence="3 11" id="KW-0489">Methyltransferase</keyword>
<evidence type="ECO:0000256" key="8">
    <source>
        <dbReference type="ARBA" id="ARBA00047942"/>
    </source>
</evidence>
<dbReference type="InterPro" id="IPR051537">
    <property type="entry name" value="DNA_Adenine_Mtase"/>
</dbReference>
<protein>
    <recommendedName>
        <fullName evidence="2">site-specific DNA-methyltransferase (adenine-specific)</fullName>
        <ecNumber evidence="2">2.1.1.72</ecNumber>
    </recommendedName>
</protein>
<feature type="domain" description="DNA methylase adenine-specific" evidence="10">
    <location>
        <begin position="148"/>
        <end position="386"/>
    </location>
</feature>
<evidence type="ECO:0000313" key="12">
    <source>
        <dbReference type="Proteomes" id="UP001228113"/>
    </source>
</evidence>
<dbReference type="KEGG" id="msea:METESE_31090"/>
<dbReference type="InterPro" id="IPR029063">
    <property type="entry name" value="SAM-dependent_MTases_sf"/>
</dbReference>
<dbReference type="InterPro" id="IPR003356">
    <property type="entry name" value="DNA_methylase_A-5"/>
</dbReference>
<evidence type="ECO:0000256" key="2">
    <source>
        <dbReference type="ARBA" id="ARBA00011900"/>
    </source>
</evidence>
<keyword evidence="7" id="KW-0238">DNA-binding</keyword>
<evidence type="ECO:0000256" key="7">
    <source>
        <dbReference type="ARBA" id="ARBA00023125"/>
    </source>
</evidence>
<accession>A0AA48H693</accession>
<dbReference type="SUPFAM" id="SSF53335">
    <property type="entry name" value="S-adenosyl-L-methionine-dependent methyltransferases"/>
    <property type="match status" value="1"/>
</dbReference>
<dbReference type="EC" id="2.1.1.72" evidence="2"/>
<dbReference type="GO" id="GO:0008170">
    <property type="term" value="F:N-methyltransferase activity"/>
    <property type="evidence" value="ECO:0007669"/>
    <property type="project" value="InterPro"/>
</dbReference>
<dbReference type="SUPFAM" id="SSF52540">
    <property type="entry name" value="P-loop containing nucleoside triphosphate hydrolases"/>
    <property type="match status" value="1"/>
</dbReference>
<keyword evidence="5" id="KW-0949">S-adenosyl-L-methionine</keyword>
<dbReference type="InterPro" id="IPR044946">
    <property type="entry name" value="Restrct_endonuc_typeI_TRD_sf"/>
</dbReference>
<comment type="similarity">
    <text evidence="1">Belongs to the N(4)/N(6)-methyltransferase family.</text>
</comment>
<dbReference type="PANTHER" id="PTHR42933:SF3">
    <property type="entry name" value="TYPE I RESTRICTION ENZYME MJAVIII METHYLASE SUBUNIT"/>
    <property type="match status" value="1"/>
</dbReference>
<keyword evidence="4" id="KW-0808">Transferase</keyword>
<evidence type="ECO:0000256" key="5">
    <source>
        <dbReference type="ARBA" id="ARBA00022691"/>
    </source>
</evidence>
<evidence type="ECO:0000256" key="6">
    <source>
        <dbReference type="ARBA" id="ARBA00022747"/>
    </source>
</evidence>
<dbReference type="SUPFAM" id="SSF116734">
    <property type="entry name" value="DNA methylase specificity domain"/>
    <property type="match status" value="1"/>
</dbReference>
<keyword evidence="6" id="KW-0680">Restriction system</keyword>
<dbReference type="GO" id="GO:0009307">
    <property type="term" value="P:DNA restriction-modification system"/>
    <property type="evidence" value="ECO:0007669"/>
    <property type="project" value="UniProtKB-KW"/>
</dbReference>
<comment type="catalytic activity">
    <reaction evidence="8">
        <text>a 2'-deoxyadenosine in DNA + S-adenosyl-L-methionine = an N(6)-methyl-2'-deoxyadenosine in DNA + S-adenosyl-L-homocysteine + H(+)</text>
        <dbReference type="Rhea" id="RHEA:15197"/>
        <dbReference type="Rhea" id="RHEA-COMP:12418"/>
        <dbReference type="Rhea" id="RHEA-COMP:12419"/>
        <dbReference type="ChEBI" id="CHEBI:15378"/>
        <dbReference type="ChEBI" id="CHEBI:57856"/>
        <dbReference type="ChEBI" id="CHEBI:59789"/>
        <dbReference type="ChEBI" id="CHEBI:90615"/>
        <dbReference type="ChEBI" id="CHEBI:90616"/>
        <dbReference type="EC" id="2.1.1.72"/>
    </reaction>
</comment>
<dbReference type="GO" id="GO:0009007">
    <property type="term" value="F:site-specific DNA-methyltransferase (adenine-specific) activity"/>
    <property type="evidence" value="ECO:0007669"/>
    <property type="project" value="UniProtKB-EC"/>
</dbReference>
<dbReference type="GO" id="GO:0032259">
    <property type="term" value="P:methylation"/>
    <property type="evidence" value="ECO:0007669"/>
    <property type="project" value="UniProtKB-KW"/>
</dbReference>
<name>A0AA48H693_9BACT</name>
<dbReference type="PANTHER" id="PTHR42933">
    <property type="entry name" value="SLR6095 PROTEIN"/>
    <property type="match status" value="1"/>
</dbReference>